<feature type="signal peptide" evidence="5">
    <location>
        <begin position="1"/>
        <end position="18"/>
    </location>
</feature>
<dbReference type="PROSITE" id="PS50106">
    <property type="entry name" value="PDZ"/>
    <property type="match status" value="1"/>
</dbReference>
<dbReference type="InterPro" id="IPR020590">
    <property type="entry name" value="Guanylate_kinase_CS"/>
</dbReference>
<dbReference type="InterPro" id="IPR036028">
    <property type="entry name" value="SH3-like_dom_sf"/>
</dbReference>
<dbReference type="AlphaFoldDB" id="A0A813P6N5"/>
<evidence type="ECO:0000256" key="2">
    <source>
        <dbReference type="ARBA" id="ARBA00022443"/>
    </source>
</evidence>
<sequence>MLHLWCIYISFIQTGGVADKSGELRKGDRILSVNNIDFRGVTHEDAATVLKNCGDTAELHVIYKYDDFIRFENRIDERRSKMTGEIAGSTGSLKTSTKRQFFVRAEFDYDPSKDPSIPGDRGLSFHAGDILYVTNAADDSWWQAKRVTDGQEEEELGIIPSKSRVEKKERARQKRVNFNQGSNSRSNTLDRDKKKKKKFGLFGKSGDRKDAQSGDESDNEQDNLEPVPSYELVSQHEVTHTRPIIIFGPFKELLNDQLLNDRPDKFANCVPHTSRSKREKEVDGREYYFVPTREQMEKDIQNYLFIEAGEYGGNLYGTSVNAVREVANSGKHCILDVSGHAIRRLTTAGLYPVALFVKPRDVKWILDNMGDEANEERAQQIYEKSIKIEQQFGDVLTSVIEDETLGDVYDHICEVIDREQSLDHVWVPTKEKL</sequence>
<dbReference type="InterPro" id="IPR008145">
    <property type="entry name" value="GK/Ca_channel_bsu"/>
</dbReference>
<proteinExistence type="inferred from homology"/>
<dbReference type="InterPro" id="IPR001452">
    <property type="entry name" value="SH3_domain"/>
</dbReference>
<feature type="domain" description="PDZ" evidence="8">
    <location>
        <begin position="1"/>
        <end position="65"/>
    </location>
</feature>
<evidence type="ECO:0000256" key="5">
    <source>
        <dbReference type="SAM" id="SignalP"/>
    </source>
</evidence>
<dbReference type="InterPro" id="IPR008144">
    <property type="entry name" value="Guanylate_kin-like_dom"/>
</dbReference>
<name>A0A813P6N5_9BILA</name>
<keyword evidence="2 3" id="KW-0728">SH3 domain</keyword>
<dbReference type="Gene3D" id="3.40.50.300">
    <property type="entry name" value="P-loop containing nucleotide triphosphate hydrolases"/>
    <property type="match status" value="1"/>
</dbReference>
<feature type="chain" id="PRO_5032382757" evidence="5">
    <location>
        <begin position="19"/>
        <end position="433"/>
    </location>
</feature>
<evidence type="ECO:0000259" key="8">
    <source>
        <dbReference type="PROSITE" id="PS50106"/>
    </source>
</evidence>
<dbReference type="CDD" id="cd11861">
    <property type="entry name" value="SH3_DLG-like"/>
    <property type="match status" value="1"/>
</dbReference>
<feature type="compositionally biased region" description="Polar residues" evidence="4">
    <location>
        <begin position="176"/>
        <end position="187"/>
    </location>
</feature>
<evidence type="ECO:0000256" key="1">
    <source>
        <dbReference type="ARBA" id="ARBA00007014"/>
    </source>
</evidence>
<dbReference type="Pfam" id="PF00625">
    <property type="entry name" value="Guanylate_kin"/>
    <property type="match status" value="1"/>
</dbReference>
<dbReference type="EMBL" id="CAJNOG010000012">
    <property type="protein sequence ID" value="CAF0748979.1"/>
    <property type="molecule type" value="Genomic_DNA"/>
</dbReference>
<dbReference type="SUPFAM" id="SSF50156">
    <property type="entry name" value="PDZ domain-like"/>
    <property type="match status" value="1"/>
</dbReference>
<feature type="domain" description="Guanylate kinase-like" evidence="7">
    <location>
        <begin position="241"/>
        <end position="417"/>
    </location>
</feature>
<accession>A0A813P6N5</accession>
<dbReference type="SMART" id="SM00326">
    <property type="entry name" value="SH3"/>
    <property type="match status" value="1"/>
</dbReference>
<dbReference type="PANTHER" id="PTHR23122">
    <property type="entry name" value="MEMBRANE-ASSOCIATED GUANYLATE KINASE MAGUK"/>
    <property type="match status" value="1"/>
</dbReference>
<feature type="domain" description="SH3" evidence="6">
    <location>
        <begin position="98"/>
        <end position="169"/>
    </location>
</feature>
<evidence type="ECO:0000256" key="4">
    <source>
        <dbReference type="SAM" id="MobiDB-lite"/>
    </source>
</evidence>
<dbReference type="PROSITE" id="PS50002">
    <property type="entry name" value="SH3"/>
    <property type="match status" value="1"/>
</dbReference>
<dbReference type="Proteomes" id="UP000663845">
    <property type="component" value="Unassembled WGS sequence"/>
</dbReference>
<evidence type="ECO:0000313" key="9">
    <source>
        <dbReference type="EMBL" id="CAF0748979.1"/>
    </source>
</evidence>
<dbReference type="SMART" id="SM00072">
    <property type="entry name" value="GuKc"/>
    <property type="match status" value="1"/>
</dbReference>
<evidence type="ECO:0000256" key="3">
    <source>
        <dbReference type="PROSITE-ProRule" id="PRU00192"/>
    </source>
</evidence>
<protein>
    <submittedName>
        <fullName evidence="9">Uncharacterized protein</fullName>
    </submittedName>
</protein>
<dbReference type="SUPFAM" id="SSF50044">
    <property type="entry name" value="SH3-domain"/>
    <property type="match status" value="1"/>
</dbReference>
<evidence type="ECO:0000259" key="7">
    <source>
        <dbReference type="PROSITE" id="PS50052"/>
    </source>
</evidence>
<dbReference type="InterPro" id="IPR001478">
    <property type="entry name" value="PDZ"/>
</dbReference>
<feature type="region of interest" description="Disordered" evidence="4">
    <location>
        <begin position="152"/>
        <end position="226"/>
    </location>
</feature>
<gene>
    <name evidence="9" type="ORF">JYZ213_LOCUS2360</name>
</gene>
<organism evidence="9 10">
    <name type="scientific">Adineta steineri</name>
    <dbReference type="NCBI Taxonomy" id="433720"/>
    <lineage>
        <taxon>Eukaryota</taxon>
        <taxon>Metazoa</taxon>
        <taxon>Spiralia</taxon>
        <taxon>Gnathifera</taxon>
        <taxon>Rotifera</taxon>
        <taxon>Eurotatoria</taxon>
        <taxon>Bdelloidea</taxon>
        <taxon>Adinetida</taxon>
        <taxon>Adinetidae</taxon>
        <taxon>Adineta</taxon>
    </lineage>
</organism>
<comment type="similarity">
    <text evidence="1">Belongs to the MAGUK family.</text>
</comment>
<dbReference type="InterPro" id="IPR027417">
    <property type="entry name" value="P-loop_NTPase"/>
</dbReference>
<feature type="compositionally biased region" description="Acidic residues" evidence="4">
    <location>
        <begin position="213"/>
        <end position="223"/>
    </location>
</feature>
<evidence type="ECO:0000259" key="6">
    <source>
        <dbReference type="PROSITE" id="PS50002"/>
    </source>
</evidence>
<dbReference type="Gene3D" id="2.30.42.10">
    <property type="match status" value="1"/>
</dbReference>
<dbReference type="Pfam" id="PF00595">
    <property type="entry name" value="PDZ"/>
    <property type="match status" value="1"/>
</dbReference>
<dbReference type="PROSITE" id="PS50052">
    <property type="entry name" value="GUANYLATE_KINASE_2"/>
    <property type="match status" value="1"/>
</dbReference>
<keyword evidence="5" id="KW-0732">Signal</keyword>
<reference evidence="9" key="1">
    <citation type="submission" date="2021-02" db="EMBL/GenBank/DDBJ databases">
        <authorList>
            <person name="Nowell W R."/>
        </authorList>
    </citation>
    <scope>NUCLEOTIDE SEQUENCE</scope>
</reference>
<dbReference type="Gene3D" id="2.30.30.40">
    <property type="entry name" value="SH3 Domains"/>
    <property type="match status" value="1"/>
</dbReference>
<dbReference type="InterPro" id="IPR036034">
    <property type="entry name" value="PDZ_sf"/>
</dbReference>
<dbReference type="SUPFAM" id="SSF52540">
    <property type="entry name" value="P-loop containing nucleoside triphosphate hydrolases"/>
    <property type="match status" value="1"/>
</dbReference>
<dbReference type="Pfam" id="PF07653">
    <property type="entry name" value="SH3_2"/>
    <property type="match status" value="1"/>
</dbReference>
<dbReference type="SMART" id="SM00228">
    <property type="entry name" value="PDZ"/>
    <property type="match status" value="1"/>
</dbReference>
<evidence type="ECO:0000313" key="10">
    <source>
        <dbReference type="Proteomes" id="UP000663845"/>
    </source>
</evidence>
<dbReference type="PROSITE" id="PS00856">
    <property type="entry name" value="GUANYLATE_KINASE_1"/>
    <property type="match status" value="1"/>
</dbReference>
<dbReference type="InterPro" id="IPR050716">
    <property type="entry name" value="MAGUK"/>
</dbReference>
<comment type="caution">
    <text evidence="9">The sequence shown here is derived from an EMBL/GenBank/DDBJ whole genome shotgun (WGS) entry which is preliminary data.</text>
</comment>